<comment type="function">
    <text evidence="7">Required for disulfide bond formation in some periplasmic proteins. Acts by transferring its disulfide bond to other proteins and is reduced in the process.</text>
</comment>
<reference evidence="10" key="1">
    <citation type="journal article" date="2010" name="Int. J. Syst. Evol. Microbiol.">
        <title>Porticoccus litoralis gen. nov., sp. nov., a gammaproteobacterium isolated from the Yellow Sea.</title>
        <authorList>
            <person name="Oh H.M."/>
            <person name="Kim H."/>
            <person name="Kim K.M."/>
            <person name="Min G.S."/>
            <person name="Cho J.C."/>
        </authorList>
    </citation>
    <scope>NUCLEOTIDE SEQUENCE</scope>
    <source>
        <strain evidence="10">DSM 25064</strain>
    </source>
</reference>
<dbReference type="RefSeq" id="WP_305169988.1">
    <property type="nucleotide sequence ID" value="NZ_JAUUUU010000002.1"/>
</dbReference>
<feature type="domain" description="Disulphide bond isomerase DsbC/G N-terminal" evidence="8">
    <location>
        <begin position="28"/>
        <end position="84"/>
    </location>
</feature>
<feature type="signal peptide" evidence="7">
    <location>
        <begin position="1"/>
        <end position="20"/>
    </location>
</feature>
<dbReference type="Proteomes" id="UP001178354">
    <property type="component" value="Unassembled WGS sequence"/>
</dbReference>
<dbReference type="InterPro" id="IPR036249">
    <property type="entry name" value="Thioredoxin-like_sf"/>
</dbReference>
<comment type="subcellular location">
    <subcellularLocation>
        <location evidence="1 7">Periplasm</location>
    </subcellularLocation>
</comment>
<proteinExistence type="inferred from homology"/>
<dbReference type="InterPro" id="IPR018950">
    <property type="entry name" value="DiS-bond_isomerase_DsbC/G_N"/>
</dbReference>
<feature type="chain" id="PRO_5043098511" description="Thiol:disulfide interchange protein" evidence="7">
    <location>
        <begin position="21"/>
        <end position="247"/>
    </location>
</feature>
<dbReference type="InterPro" id="IPR009094">
    <property type="entry name" value="DiS-bond_isomerase_DsbC/G_N_sf"/>
</dbReference>
<reference evidence="10" key="2">
    <citation type="submission" date="2023-08" db="EMBL/GenBank/DDBJ databases">
        <authorList>
            <person name="Luo J."/>
        </authorList>
    </citation>
    <scope>NUCLEOTIDE SEQUENCE</scope>
    <source>
        <strain evidence="10">DSM 25064</strain>
    </source>
</reference>
<organism evidence="10 11">
    <name type="scientific">Porticoccus litoralis</name>
    <dbReference type="NCBI Taxonomy" id="434086"/>
    <lineage>
        <taxon>Bacteria</taxon>
        <taxon>Pseudomonadati</taxon>
        <taxon>Pseudomonadota</taxon>
        <taxon>Gammaproteobacteria</taxon>
        <taxon>Cellvibrionales</taxon>
        <taxon>Porticoccaceae</taxon>
        <taxon>Porticoccus</taxon>
    </lineage>
</organism>
<sequence length="247" mass="26815">MFKKIAGLLLAALIIPSVFAAEDVPADVSAAIIAKLKEARPDMQFGGVEPSPIEGLYMVRINGTQFLYASADGEYVISGDMYQSRPGMFVPVKDLAAAKMRQQMMSTVAEEDMIIFPAVDQPRSYLYVFTDVDCGYCRKLHLESVPELNMAGVEVRYLAYPRAGIGSKSFKKIASAWCADDKQSALTALKNNQPVPENICEDNPVAAQFEMGQKIGVNGTPALVLEDGTLIPGYRPAPELLAIMGLN</sequence>
<feature type="domain" description="Thioredoxin-like fold" evidence="9">
    <location>
        <begin position="123"/>
        <end position="243"/>
    </location>
</feature>
<evidence type="ECO:0000259" key="9">
    <source>
        <dbReference type="Pfam" id="PF13098"/>
    </source>
</evidence>
<evidence type="ECO:0000256" key="5">
    <source>
        <dbReference type="ARBA" id="ARBA00023157"/>
    </source>
</evidence>
<dbReference type="SUPFAM" id="SSF52833">
    <property type="entry name" value="Thioredoxin-like"/>
    <property type="match status" value="1"/>
</dbReference>
<dbReference type="Pfam" id="PF13098">
    <property type="entry name" value="Thioredoxin_2"/>
    <property type="match status" value="1"/>
</dbReference>
<evidence type="ECO:0000256" key="1">
    <source>
        <dbReference type="ARBA" id="ARBA00004418"/>
    </source>
</evidence>
<evidence type="ECO:0000256" key="3">
    <source>
        <dbReference type="ARBA" id="ARBA00022729"/>
    </source>
</evidence>
<dbReference type="Pfam" id="PF10411">
    <property type="entry name" value="DsbC_N"/>
    <property type="match status" value="1"/>
</dbReference>
<comment type="caution">
    <text evidence="10">The sequence shown here is derived from an EMBL/GenBank/DDBJ whole genome shotgun (WGS) entry which is preliminary data.</text>
</comment>
<evidence type="ECO:0000256" key="6">
    <source>
        <dbReference type="ARBA" id="ARBA00023284"/>
    </source>
</evidence>
<dbReference type="Gene3D" id="3.10.450.70">
    <property type="entry name" value="Disulphide bond isomerase, DsbC/G, N-terminal"/>
    <property type="match status" value="1"/>
</dbReference>
<evidence type="ECO:0000256" key="4">
    <source>
        <dbReference type="ARBA" id="ARBA00022764"/>
    </source>
</evidence>
<evidence type="ECO:0000313" key="11">
    <source>
        <dbReference type="Proteomes" id="UP001178354"/>
    </source>
</evidence>
<dbReference type="PANTHER" id="PTHR35272">
    <property type="entry name" value="THIOL:DISULFIDE INTERCHANGE PROTEIN DSBC-RELATED"/>
    <property type="match status" value="1"/>
</dbReference>
<dbReference type="InterPro" id="IPR033954">
    <property type="entry name" value="DiS-bond_Isoase_DsbC/G"/>
</dbReference>
<name>A0AAW8B2G7_9GAMM</name>
<dbReference type="InterPro" id="IPR012336">
    <property type="entry name" value="Thioredoxin-like_fold"/>
</dbReference>
<gene>
    <name evidence="10" type="ORF">Q8A57_05510</name>
</gene>
<dbReference type="Gene3D" id="3.40.30.10">
    <property type="entry name" value="Glutaredoxin"/>
    <property type="match status" value="1"/>
</dbReference>
<keyword evidence="11" id="KW-1185">Reference proteome</keyword>
<keyword evidence="6 7" id="KW-0676">Redox-active center</keyword>
<comment type="similarity">
    <text evidence="2 7">Belongs to the thioredoxin family. DsbC subfamily.</text>
</comment>
<evidence type="ECO:0000259" key="8">
    <source>
        <dbReference type="Pfam" id="PF10411"/>
    </source>
</evidence>
<dbReference type="CDD" id="cd03020">
    <property type="entry name" value="DsbA_DsbC_DsbG"/>
    <property type="match status" value="1"/>
</dbReference>
<dbReference type="PANTHER" id="PTHR35272:SF3">
    <property type="entry name" value="THIOL:DISULFIDE INTERCHANGE PROTEIN DSBC"/>
    <property type="match status" value="1"/>
</dbReference>
<evidence type="ECO:0000256" key="7">
    <source>
        <dbReference type="RuleBase" id="RU364038"/>
    </source>
</evidence>
<keyword evidence="3 7" id="KW-0732">Signal</keyword>
<protein>
    <recommendedName>
        <fullName evidence="7">Thiol:disulfide interchange protein</fullName>
    </recommendedName>
</protein>
<keyword evidence="4 7" id="KW-0574">Periplasm</keyword>
<evidence type="ECO:0000313" key="10">
    <source>
        <dbReference type="EMBL" id="MDP1520424.1"/>
    </source>
</evidence>
<dbReference type="InterPro" id="IPR051470">
    <property type="entry name" value="Thiol:disulfide_interchange"/>
</dbReference>
<dbReference type="AlphaFoldDB" id="A0AAW8B2G7"/>
<dbReference type="GO" id="GO:0042597">
    <property type="term" value="C:periplasmic space"/>
    <property type="evidence" value="ECO:0007669"/>
    <property type="project" value="UniProtKB-SubCell"/>
</dbReference>
<accession>A0AAW8B2G7</accession>
<dbReference type="SUPFAM" id="SSF54423">
    <property type="entry name" value="DsbC/DsbG N-terminal domain-like"/>
    <property type="match status" value="1"/>
</dbReference>
<dbReference type="EMBL" id="JAUUUU010000002">
    <property type="protein sequence ID" value="MDP1520424.1"/>
    <property type="molecule type" value="Genomic_DNA"/>
</dbReference>
<keyword evidence="5" id="KW-1015">Disulfide bond</keyword>
<evidence type="ECO:0000256" key="2">
    <source>
        <dbReference type="ARBA" id="ARBA00009813"/>
    </source>
</evidence>